<dbReference type="InterPro" id="IPR010920">
    <property type="entry name" value="LSM_dom_sf"/>
</dbReference>
<evidence type="ECO:0000256" key="7">
    <source>
        <dbReference type="ARBA" id="ARBA00023187"/>
    </source>
</evidence>
<dbReference type="SMART" id="SM00651">
    <property type="entry name" value="Sm"/>
    <property type="match status" value="1"/>
</dbReference>
<dbReference type="EMBL" id="KV454209">
    <property type="protein sequence ID" value="ODQ60854.1"/>
    <property type="molecule type" value="Genomic_DNA"/>
</dbReference>
<dbReference type="OrthoDB" id="9626941at2759"/>
<keyword evidence="4" id="KW-0963">Cytoplasm</keyword>
<evidence type="ECO:0000256" key="5">
    <source>
        <dbReference type="ARBA" id="ARBA00022664"/>
    </source>
</evidence>
<evidence type="ECO:0000256" key="10">
    <source>
        <dbReference type="ARBA" id="ARBA00033121"/>
    </source>
</evidence>
<evidence type="ECO:0000256" key="2">
    <source>
        <dbReference type="ARBA" id="ARBA00004496"/>
    </source>
</evidence>
<dbReference type="GO" id="GO:0005829">
    <property type="term" value="C:cytosol"/>
    <property type="evidence" value="ECO:0007669"/>
    <property type="project" value="EnsemblFungi"/>
</dbReference>
<dbReference type="GO" id="GO:0005682">
    <property type="term" value="C:U5 snRNP"/>
    <property type="evidence" value="ECO:0007669"/>
    <property type="project" value="EnsemblFungi"/>
</dbReference>
<evidence type="ECO:0000256" key="8">
    <source>
        <dbReference type="ARBA" id="ARBA00023242"/>
    </source>
</evidence>
<comment type="similarity">
    <text evidence="3">Belongs to the snRNP core protein family.</text>
</comment>
<organism evidence="13 14">
    <name type="scientific">Wickerhamomyces anomalus (strain ATCC 58044 / CBS 1984 / NCYC 433 / NRRL Y-366-8)</name>
    <name type="common">Yeast</name>
    <name type="synonym">Hansenula anomala</name>
    <dbReference type="NCBI Taxonomy" id="683960"/>
    <lineage>
        <taxon>Eukaryota</taxon>
        <taxon>Fungi</taxon>
        <taxon>Dikarya</taxon>
        <taxon>Ascomycota</taxon>
        <taxon>Saccharomycotina</taxon>
        <taxon>Saccharomycetes</taxon>
        <taxon>Phaffomycetales</taxon>
        <taxon>Wickerhamomycetaceae</taxon>
        <taxon>Wickerhamomyces</taxon>
    </lineage>
</organism>
<dbReference type="InterPro" id="IPR047575">
    <property type="entry name" value="Sm"/>
</dbReference>
<evidence type="ECO:0000256" key="9">
    <source>
        <dbReference type="ARBA" id="ARBA00023274"/>
    </source>
</evidence>
<reference evidence="13 14" key="1">
    <citation type="journal article" date="2016" name="Proc. Natl. Acad. Sci. U.S.A.">
        <title>Comparative genomics of biotechnologically important yeasts.</title>
        <authorList>
            <person name="Riley R."/>
            <person name="Haridas S."/>
            <person name="Wolfe K.H."/>
            <person name="Lopes M.R."/>
            <person name="Hittinger C.T."/>
            <person name="Goeker M."/>
            <person name="Salamov A.A."/>
            <person name="Wisecaver J.H."/>
            <person name="Long T.M."/>
            <person name="Calvey C.H."/>
            <person name="Aerts A.L."/>
            <person name="Barry K.W."/>
            <person name="Choi C."/>
            <person name="Clum A."/>
            <person name="Coughlan A.Y."/>
            <person name="Deshpande S."/>
            <person name="Douglass A.P."/>
            <person name="Hanson S.J."/>
            <person name="Klenk H.-P."/>
            <person name="LaButti K.M."/>
            <person name="Lapidus A."/>
            <person name="Lindquist E.A."/>
            <person name="Lipzen A.M."/>
            <person name="Meier-Kolthoff J.P."/>
            <person name="Ohm R.A."/>
            <person name="Otillar R.P."/>
            <person name="Pangilinan J.L."/>
            <person name="Peng Y."/>
            <person name="Rokas A."/>
            <person name="Rosa C.A."/>
            <person name="Scheuner C."/>
            <person name="Sibirny A.A."/>
            <person name="Slot J.C."/>
            <person name="Stielow J.B."/>
            <person name="Sun H."/>
            <person name="Kurtzman C.P."/>
            <person name="Blackwell M."/>
            <person name="Grigoriev I.V."/>
            <person name="Jeffries T.W."/>
        </authorList>
    </citation>
    <scope>NUCLEOTIDE SEQUENCE [LARGE SCALE GENOMIC DNA]</scope>
    <source>
        <strain evidence="14">ATCC 58044 / CBS 1984 / NCYC 433 / NRRL Y-366-8</strain>
    </source>
</reference>
<dbReference type="GO" id="GO:0005687">
    <property type="term" value="C:U4 snRNP"/>
    <property type="evidence" value="ECO:0007669"/>
    <property type="project" value="EnsemblFungi"/>
</dbReference>
<evidence type="ECO:0000256" key="4">
    <source>
        <dbReference type="ARBA" id="ARBA00022490"/>
    </source>
</evidence>
<evidence type="ECO:0000259" key="12">
    <source>
        <dbReference type="PROSITE" id="PS52002"/>
    </source>
</evidence>
<evidence type="ECO:0000256" key="1">
    <source>
        <dbReference type="ARBA" id="ARBA00004123"/>
    </source>
</evidence>
<evidence type="ECO:0000256" key="6">
    <source>
        <dbReference type="ARBA" id="ARBA00022728"/>
    </source>
</evidence>
<dbReference type="SUPFAM" id="SSF50182">
    <property type="entry name" value="Sm-like ribonucleoproteins"/>
    <property type="match status" value="1"/>
</dbReference>
<keyword evidence="9" id="KW-0687">Ribonucleoprotein</keyword>
<dbReference type="GO" id="GO:0071004">
    <property type="term" value="C:U2-type prespliceosome"/>
    <property type="evidence" value="ECO:0007669"/>
    <property type="project" value="EnsemblFungi"/>
</dbReference>
<dbReference type="InterPro" id="IPR027141">
    <property type="entry name" value="LSm4/Sm_D1/D3"/>
</dbReference>
<dbReference type="GO" id="GO:0000974">
    <property type="term" value="C:Prp19 complex"/>
    <property type="evidence" value="ECO:0007669"/>
    <property type="project" value="EnsemblFungi"/>
</dbReference>
<dbReference type="Gene3D" id="2.30.30.100">
    <property type="match status" value="2"/>
</dbReference>
<keyword evidence="5" id="KW-0507">mRNA processing</keyword>
<dbReference type="FunFam" id="2.30.30.100:FF:000016">
    <property type="entry name" value="Small nuclear ribonucleoprotein Sm D1"/>
    <property type="match status" value="1"/>
</dbReference>
<evidence type="ECO:0000256" key="11">
    <source>
        <dbReference type="SAM" id="MobiDB-lite"/>
    </source>
</evidence>
<keyword evidence="8" id="KW-0539">Nucleus</keyword>
<evidence type="ECO:0000313" key="14">
    <source>
        <dbReference type="Proteomes" id="UP000094112"/>
    </source>
</evidence>
<feature type="region of interest" description="Disordered" evidence="11">
    <location>
        <begin position="86"/>
        <end position="112"/>
    </location>
</feature>
<dbReference type="InterPro" id="IPR001163">
    <property type="entry name" value="Sm_dom_euk/arc"/>
</dbReference>
<accession>A0A1E3P6G9</accession>
<dbReference type="AlphaFoldDB" id="A0A1E3P6G9"/>
<name>A0A1E3P6G9_WICAA</name>
<evidence type="ECO:0000313" key="13">
    <source>
        <dbReference type="EMBL" id="ODQ60854.1"/>
    </source>
</evidence>
<dbReference type="GO" id="GO:0005685">
    <property type="term" value="C:U1 snRNP"/>
    <property type="evidence" value="ECO:0007669"/>
    <property type="project" value="EnsemblFungi"/>
</dbReference>
<dbReference type="Pfam" id="PF01423">
    <property type="entry name" value="LSM"/>
    <property type="match status" value="1"/>
</dbReference>
<dbReference type="PANTHER" id="PTHR23338">
    <property type="entry name" value="SMALL NUCLEAR RIBONUCLEOPROTEIN SM"/>
    <property type="match status" value="1"/>
</dbReference>
<feature type="domain" description="Sm" evidence="12">
    <location>
        <begin position="2"/>
        <end position="74"/>
    </location>
</feature>
<keyword evidence="7" id="KW-0508">mRNA splicing</keyword>
<dbReference type="GO" id="GO:0036261">
    <property type="term" value="P:7-methylguanosine cap hypermethylation"/>
    <property type="evidence" value="ECO:0007669"/>
    <property type="project" value="EnsemblFungi"/>
</dbReference>
<dbReference type="STRING" id="683960.A0A1E3P6G9"/>
<dbReference type="PROSITE" id="PS52002">
    <property type="entry name" value="SM"/>
    <property type="match status" value="1"/>
</dbReference>
<proteinExistence type="inferred from homology"/>
<dbReference type="Proteomes" id="UP000094112">
    <property type="component" value="Unassembled WGS sequence"/>
</dbReference>
<dbReference type="GO" id="GO:0000243">
    <property type="term" value="C:commitment complex"/>
    <property type="evidence" value="ECO:0007669"/>
    <property type="project" value="EnsemblFungi"/>
</dbReference>
<comment type="subcellular location">
    <subcellularLocation>
        <location evidence="2">Cytoplasm</location>
    </subcellularLocation>
    <subcellularLocation>
        <location evidence="1">Nucleus</location>
    </subcellularLocation>
</comment>
<dbReference type="GO" id="GO:0000398">
    <property type="term" value="P:mRNA splicing, via spliceosome"/>
    <property type="evidence" value="ECO:0007669"/>
    <property type="project" value="EnsemblFungi"/>
</dbReference>
<keyword evidence="6" id="KW-0747">Spliceosome</keyword>
<sequence>MKLVRFLMKLNNETVQIELKNQTIIQGTIISVSPNMNIILKKIKMVIKNRDPQLLDYINIRGNMIRDVILPDSLNLDLLLTESNLTTSSSSSKKRKVEDSNRGGVKRVKRGL</sequence>
<dbReference type="GO" id="GO:0003729">
    <property type="term" value="F:mRNA binding"/>
    <property type="evidence" value="ECO:0007669"/>
    <property type="project" value="EnsemblFungi"/>
</dbReference>
<gene>
    <name evidence="13" type="ORF">WICANDRAFT_28918</name>
</gene>
<dbReference type="GO" id="GO:0046540">
    <property type="term" value="C:U4/U6 x U5 tri-snRNP complex"/>
    <property type="evidence" value="ECO:0007669"/>
    <property type="project" value="EnsemblFungi"/>
</dbReference>
<keyword evidence="14" id="KW-1185">Reference proteome</keyword>
<dbReference type="RefSeq" id="XP_019040061.1">
    <property type="nucleotide sequence ID" value="XM_019181552.1"/>
</dbReference>
<protein>
    <recommendedName>
        <fullName evidence="10">snRNP core protein D1</fullName>
    </recommendedName>
</protein>
<dbReference type="GeneID" id="30198798"/>
<evidence type="ECO:0000256" key="3">
    <source>
        <dbReference type="ARBA" id="ARBA00008146"/>
    </source>
</evidence>